<feature type="region of interest" description="Disordered" evidence="1">
    <location>
        <begin position="310"/>
        <end position="330"/>
    </location>
</feature>
<dbReference type="EMBL" id="HE573026">
    <property type="protein sequence ID" value="CCC51945.1"/>
    <property type="molecule type" value="Genomic_DNA"/>
</dbReference>
<evidence type="ECO:0000256" key="1">
    <source>
        <dbReference type="SAM" id="MobiDB-lite"/>
    </source>
</evidence>
<evidence type="ECO:0000313" key="2">
    <source>
        <dbReference type="EMBL" id="CCC51945.1"/>
    </source>
</evidence>
<feature type="compositionally biased region" description="Basic and acidic residues" evidence="1">
    <location>
        <begin position="317"/>
        <end position="330"/>
    </location>
</feature>
<protein>
    <submittedName>
        <fullName evidence="2">Uncharacterized protein</fullName>
    </submittedName>
</protein>
<organism evidence="2">
    <name type="scientific">Trypanosoma vivax (strain Y486)</name>
    <dbReference type="NCBI Taxonomy" id="1055687"/>
    <lineage>
        <taxon>Eukaryota</taxon>
        <taxon>Discoba</taxon>
        <taxon>Euglenozoa</taxon>
        <taxon>Kinetoplastea</taxon>
        <taxon>Metakinetoplastina</taxon>
        <taxon>Trypanosomatida</taxon>
        <taxon>Trypanosomatidae</taxon>
        <taxon>Trypanosoma</taxon>
        <taxon>Duttonella</taxon>
    </lineage>
</organism>
<feature type="compositionally biased region" description="Polar residues" evidence="1">
    <location>
        <begin position="376"/>
        <end position="388"/>
    </location>
</feature>
<gene>
    <name evidence="2" type="ORF">TVY486_1009900</name>
</gene>
<feature type="region of interest" description="Disordered" evidence="1">
    <location>
        <begin position="373"/>
        <end position="422"/>
    </location>
</feature>
<accession>G0U7T7</accession>
<dbReference type="AlphaFoldDB" id="G0U7T7"/>
<sequence>MIGGDGFVATDARDNALLKAILPGGILHNHLGSPSLEVLCCPKQASLVSSGIAPFLSVSVPTDGETCALTIDGRGIHLKAEQCERVAHILRTHFLNCHTLRFDDFAASSFVTGRGGRGNFATDLKSILCDDGITSAVLGEVNVVLSGPQDDEQQRESVGTALVEHRLPFLNTFLIAEPLMNERERCSLLDALMRVAVPLVWGSNGEGTMTEAGSGEWVFVAGRRYTREAITKYKSAIKSESDGSLAEFQRCMNAPACYPVVKTITNFLDVAERSNVLLADNSHLSRTVSMCLNYCRRMPQKATVIAGGVPNATRPQIKGEARSQRPAEDVLAKMHSSKECPREEHKLIAPEGSDKGVSVVKLLHGIAKECKISVPDPQNKTPAANSEGGTKGTAAASKRNSKSDGANDGSGSGGLTIPQPRSRNMVALPLQPQAKEAKNEVEMSLSQMTDVPTMAESGKTNDVPLFDVSVLRKMVSEKDTASLLTEPVRTIPDDARSALENFAKVWVPCAKPAQADGSSTSEYEAIAAAVANKVPASELGDKAALGPVDTFAPGTNTSADGGCAPEASSTSAAAGMMQLYGMEQHPAPLPHYPVQQHVPMMMMPMGDGLMALYPCVSSYPMQAPVAMQALPVKMPLYPNTLPQQQMVMYPNLGAPMSQPPGGQW</sequence>
<dbReference type="VEuPathDB" id="TriTrypDB:TvY486_1009900"/>
<proteinExistence type="predicted"/>
<name>G0U7T7_TRYVY</name>
<reference evidence="2" key="1">
    <citation type="journal article" date="2012" name="Proc. Natl. Acad. Sci. U.S.A.">
        <title>Antigenic diversity is generated by distinct evolutionary mechanisms in African trypanosome species.</title>
        <authorList>
            <person name="Jackson A.P."/>
            <person name="Berry A."/>
            <person name="Aslett M."/>
            <person name="Allison H.C."/>
            <person name="Burton P."/>
            <person name="Vavrova-Anderson J."/>
            <person name="Brown R."/>
            <person name="Browne H."/>
            <person name="Corton N."/>
            <person name="Hauser H."/>
            <person name="Gamble J."/>
            <person name="Gilderthorp R."/>
            <person name="Marcello L."/>
            <person name="McQuillan J."/>
            <person name="Otto T.D."/>
            <person name="Quail M.A."/>
            <person name="Sanders M.J."/>
            <person name="van Tonder A."/>
            <person name="Ginger M.L."/>
            <person name="Field M.C."/>
            <person name="Barry J.D."/>
            <person name="Hertz-Fowler C."/>
            <person name="Berriman M."/>
        </authorList>
    </citation>
    <scope>NUCLEOTIDE SEQUENCE</scope>
    <source>
        <strain evidence="2">Y486</strain>
    </source>
</reference>